<reference evidence="2" key="1">
    <citation type="submission" date="2020-09" db="EMBL/GenBank/DDBJ databases">
        <title>Leviviricetes taxonomy.</title>
        <authorList>
            <person name="Stockdale S.R."/>
            <person name="Callanan J."/>
            <person name="Adriaenssens E.M."/>
            <person name="Kuhn J.H."/>
            <person name="Rumnieks J."/>
            <person name="Shkoporov A."/>
            <person name="Draper L.A."/>
            <person name="Ross P."/>
            <person name="Hill C."/>
        </authorList>
    </citation>
    <scope>NUCLEOTIDE SEQUENCE</scope>
</reference>
<dbReference type="GeneID" id="80399574"/>
<feature type="transmembrane region" description="Helical" evidence="1">
    <location>
        <begin position="6"/>
        <end position="27"/>
    </location>
</feature>
<sequence length="31" mass="3149">MSGLEAMVMIAIVVLISISLAAFGLVASKRG</sequence>
<protein>
    <submittedName>
        <fullName evidence="2">Uncharacterized protein</fullName>
    </submittedName>
</protein>
<dbReference type="EMBL" id="BK013782">
    <property type="protein sequence ID" value="DAD51310.1"/>
    <property type="molecule type" value="Genomic_RNA"/>
</dbReference>
<evidence type="ECO:0000256" key="1">
    <source>
        <dbReference type="SAM" id="Phobius"/>
    </source>
</evidence>
<gene>
    <name evidence="2" type="primary">Gerhypos.4_33_3</name>
</gene>
<keyword evidence="3" id="KW-1185">Reference proteome</keyword>
<keyword evidence="1" id="KW-0472">Membrane</keyword>
<proteinExistence type="predicted"/>
<dbReference type="Proteomes" id="UP000681291">
    <property type="component" value="Segment"/>
</dbReference>
<accession>A0A8S5L036</accession>
<organism evidence="2 3">
    <name type="scientific">ssRNA phage Gerhypos.4_33</name>
    <dbReference type="NCBI Taxonomy" id="2786335"/>
    <lineage>
        <taxon>Viruses</taxon>
        <taxon>Riboviria</taxon>
        <taxon>Orthornavirae</taxon>
        <taxon>Lenarviricota</taxon>
        <taxon>Leviviricetes</taxon>
        <taxon>Timlovirales</taxon>
        <taxon>Steitzviridae</taxon>
        <taxon>Gihfavirus</taxon>
        <taxon>Gihfavirus arvadaptatum</taxon>
    </lineage>
</organism>
<evidence type="ECO:0000313" key="3">
    <source>
        <dbReference type="Proteomes" id="UP000681291"/>
    </source>
</evidence>
<dbReference type="RefSeq" id="YP_010770299.1">
    <property type="nucleotide sequence ID" value="NC_074225.1"/>
</dbReference>
<keyword evidence="1" id="KW-0812">Transmembrane</keyword>
<evidence type="ECO:0000313" key="2">
    <source>
        <dbReference type="EMBL" id="DAD51310.1"/>
    </source>
</evidence>
<name>A0A8S5L036_9VIRU</name>
<dbReference type="KEGG" id="vg:80399574"/>
<keyword evidence="1" id="KW-1133">Transmembrane helix</keyword>